<reference evidence="1" key="2">
    <citation type="journal article" date="2015" name="Data Brief">
        <title>Shoot transcriptome of the giant reed, Arundo donax.</title>
        <authorList>
            <person name="Barrero R.A."/>
            <person name="Guerrero F.D."/>
            <person name="Moolhuijzen P."/>
            <person name="Goolsby J.A."/>
            <person name="Tidwell J."/>
            <person name="Bellgard S.E."/>
            <person name="Bellgard M.I."/>
        </authorList>
    </citation>
    <scope>NUCLEOTIDE SEQUENCE</scope>
    <source>
        <tissue evidence="1">Shoot tissue taken approximately 20 cm above the soil surface</tissue>
    </source>
</reference>
<evidence type="ECO:0000313" key="1">
    <source>
        <dbReference type="EMBL" id="JAD98321.1"/>
    </source>
</evidence>
<protein>
    <submittedName>
        <fullName evidence="1">Uncharacterized protein</fullName>
    </submittedName>
</protein>
<organism evidence="1">
    <name type="scientific">Arundo donax</name>
    <name type="common">Giant reed</name>
    <name type="synonym">Donax arundinaceus</name>
    <dbReference type="NCBI Taxonomy" id="35708"/>
    <lineage>
        <taxon>Eukaryota</taxon>
        <taxon>Viridiplantae</taxon>
        <taxon>Streptophyta</taxon>
        <taxon>Embryophyta</taxon>
        <taxon>Tracheophyta</taxon>
        <taxon>Spermatophyta</taxon>
        <taxon>Magnoliopsida</taxon>
        <taxon>Liliopsida</taxon>
        <taxon>Poales</taxon>
        <taxon>Poaceae</taxon>
        <taxon>PACMAD clade</taxon>
        <taxon>Arundinoideae</taxon>
        <taxon>Arundineae</taxon>
        <taxon>Arundo</taxon>
    </lineage>
</organism>
<sequence length="53" mass="5978">MQKKKLSAYWKINSLFLTTNLSIQPHVQVLLICSLPMGSAMMDSLWNPAMPSL</sequence>
<accession>A0A0A9EE22</accession>
<proteinExistence type="predicted"/>
<dbReference type="EMBL" id="GBRH01199574">
    <property type="protein sequence ID" value="JAD98321.1"/>
    <property type="molecule type" value="Transcribed_RNA"/>
</dbReference>
<name>A0A0A9EE22_ARUDO</name>
<dbReference type="AlphaFoldDB" id="A0A0A9EE22"/>
<reference evidence="1" key="1">
    <citation type="submission" date="2014-09" db="EMBL/GenBank/DDBJ databases">
        <authorList>
            <person name="Magalhaes I.L.F."/>
            <person name="Oliveira U."/>
            <person name="Santos F.R."/>
            <person name="Vidigal T.H.D.A."/>
            <person name="Brescovit A.D."/>
            <person name="Santos A.J."/>
        </authorList>
    </citation>
    <scope>NUCLEOTIDE SEQUENCE</scope>
    <source>
        <tissue evidence="1">Shoot tissue taken approximately 20 cm above the soil surface</tissue>
    </source>
</reference>